<keyword evidence="4 7" id="KW-0574">Periplasm</keyword>
<keyword evidence="5 7" id="KW-1015">Disulfide bond</keyword>
<keyword evidence="6" id="KW-0676">Redox-active center</keyword>
<dbReference type="Proteomes" id="UP001499988">
    <property type="component" value="Unassembled WGS sequence"/>
</dbReference>
<evidence type="ECO:0000256" key="5">
    <source>
        <dbReference type="ARBA" id="ARBA00023157"/>
    </source>
</evidence>
<dbReference type="InterPro" id="IPR050824">
    <property type="entry name" value="Thiol_disulfide_DsbA"/>
</dbReference>
<comment type="caution">
    <text evidence="10">The sequence shown here is derived from an EMBL/GenBank/DDBJ whole genome shotgun (WGS) entry which is preliminary data.</text>
</comment>
<accession>A0ABP9EY07</accession>
<dbReference type="EMBL" id="BAABJZ010000080">
    <property type="protein sequence ID" value="GAA4889739.1"/>
    <property type="molecule type" value="Genomic_DNA"/>
</dbReference>
<evidence type="ECO:0000313" key="10">
    <source>
        <dbReference type="EMBL" id="GAA4889739.1"/>
    </source>
</evidence>
<dbReference type="InterPro" id="IPR013766">
    <property type="entry name" value="Thioredoxin_domain"/>
</dbReference>
<evidence type="ECO:0000256" key="7">
    <source>
        <dbReference type="PIRNR" id="PIRNR001488"/>
    </source>
</evidence>
<dbReference type="Gene3D" id="3.40.30.10">
    <property type="entry name" value="Glutaredoxin"/>
    <property type="match status" value="1"/>
</dbReference>
<dbReference type="InterPro" id="IPR017937">
    <property type="entry name" value="Thioredoxin_CS"/>
</dbReference>
<dbReference type="PROSITE" id="PS51352">
    <property type="entry name" value="THIOREDOXIN_2"/>
    <property type="match status" value="1"/>
</dbReference>
<dbReference type="RefSeq" id="WP_345335617.1">
    <property type="nucleotide sequence ID" value="NZ_BAABJZ010000080.1"/>
</dbReference>
<proteinExistence type="inferred from homology"/>
<evidence type="ECO:0000256" key="2">
    <source>
        <dbReference type="ARBA" id="ARBA00005791"/>
    </source>
</evidence>
<dbReference type="InterPro" id="IPR001853">
    <property type="entry name" value="DSBA-like_thioredoxin_dom"/>
</dbReference>
<name>A0ABP9EY07_9GAMM</name>
<evidence type="ECO:0000259" key="9">
    <source>
        <dbReference type="PROSITE" id="PS51352"/>
    </source>
</evidence>
<sequence>MKKLLSIAFALALAPLSVFAADFKEGEHYTTFNQAPSNGTPQVTEFFSFYCPACYSFENTFVGPIKDGLAQGVKFEQYHVDFMGGPMGTEMSRALAVAKVLKVDDRIKQAMFSAIHDANRTFATARDVKQLFADNGVSEVDYDKAAASFMVNSQMKLWKRAQIDSGVRGVPALMVNNKYLVDTNSVDSLDELHGLLNYLAAK</sequence>
<dbReference type="InterPro" id="IPR036249">
    <property type="entry name" value="Thioredoxin-like_sf"/>
</dbReference>
<organism evidence="10 11">
    <name type="scientific">Ferrimonas pelagia</name>
    <dbReference type="NCBI Taxonomy" id="1177826"/>
    <lineage>
        <taxon>Bacteria</taxon>
        <taxon>Pseudomonadati</taxon>
        <taxon>Pseudomonadota</taxon>
        <taxon>Gammaproteobacteria</taxon>
        <taxon>Alteromonadales</taxon>
        <taxon>Ferrimonadaceae</taxon>
        <taxon>Ferrimonas</taxon>
    </lineage>
</organism>
<evidence type="ECO:0000256" key="4">
    <source>
        <dbReference type="ARBA" id="ARBA00022764"/>
    </source>
</evidence>
<dbReference type="PROSITE" id="PS00194">
    <property type="entry name" value="THIOREDOXIN_1"/>
    <property type="match status" value="1"/>
</dbReference>
<protein>
    <recommendedName>
        <fullName evidence="7">Thiol:disulfide interchange protein</fullName>
    </recommendedName>
</protein>
<dbReference type="PIRSF" id="PIRSF001488">
    <property type="entry name" value="Tdi_protein"/>
    <property type="match status" value="1"/>
</dbReference>
<evidence type="ECO:0000256" key="1">
    <source>
        <dbReference type="ARBA" id="ARBA00004418"/>
    </source>
</evidence>
<keyword evidence="3 8" id="KW-0732">Signal</keyword>
<feature type="signal peptide" evidence="8">
    <location>
        <begin position="1"/>
        <end position="20"/>
    </location>
</feature>
<evidence type="ECO:0000256" key="8">
    <source>
        <dbReference type="SAM" id="SignalP"/>
    </source>
</evidence>
<feature type="chain" id="PRO_5047477779" description="Thiol:disulfide interchange protein" evidence="8">
    <location>
        <begin position="21"/>
        <end position="202"/>
    </location>
</feature>
<feature type="domain" description="Thioredoxin" evidence="9">
    <location>
        <begin position="10"/>
        <end position="201"/>
    </location>
</feature>
<keyword evidence="11" id="KW-1185">Reference proteome</keyword>
<evidence type="ECO:0000313" key="11">
    <source>
        <dbReference type="Proteomes" id="UP001499988"/>
    </source>
</evidence>
<reference evidence="11" key="1">
    <citation type="journal article" date="2019" name="Int. J. Syst. Evol. Microbiol.">
        <title>The Global Catalogue of Microorganisms (GCM) 10K type strain sequencing project: providing services to taxonomists for standard genome sequencing and annotation.</title>
        <authorList>
            <consortium name="The Broad Institute Genomics Platform"/>
            <consortium name="The Broad Institute Genome Sequencing Center for Infectious Disease"/>
            <person name="Wu L."/>
            <person name="Ma J."/>
        </authorList>
    </citation>
    <scope>NUCLEOTIDE SEQUENCE [LARGE SCALE GENOMIC DNA]</scope>
    <source>
        <strain evidence="11">JCM 18401</strain>
    </source>
</reference>
<dbReference type="PANTHER" id="PTHR35891">
    <property type="entry name" value="THIOL:DISULFIDE INTERCHANGE PROTEIN DSBA"/>
    <property type="match status" value="1"/>
</dbReference>
<dbReference type="SUPFAM" id="SSF52833">
    <property type="entry name" value="Thioredoxin-like"/>
    <property type="match status" value="1"/>
</dbReference>
<evidence type="ECO:0000256" key="6">
    <source>
        <dbReference type="ARBA" id="ARBA00023284"/>
    </source>
</evidence>
<comment type="subcellular location">
    <subcellularLocation>
        <location evidence="1 7">Periplasm</location>
    </subcellularLocation>
</comment>
<dbReference type="CDD" id="cd03019">
    <property type="entry name" value="DsbA_DsbA"/>
    <property type="match status" value="1"/>
</dbReference>
<gene>
    <name evidence="10" type="ORF">GCM10023333_23790</name>
</gene>
<dbReference type="PANTHER" id="PTHR35891:SF2">
    <property type="entry name" value="THIOL:DISULFIDE INTERCHANGE PROTEIN DSBA"/>
    <property type="match status" value="1"/>
</dbReference>
<evidence type="ECO:0000256" key="3">
    <source>
        <dbReference type="ARBA" id="ARBA00022729"/>
    </source>
</evidence>
<dbReference type="InterPro" id="IPR023205">
    <property type="entry name" value="DsbA/DsbL"/>
</dbReference>
<comment type="similarity">
    <text evidence="2">Belongs to the thioredoxin family. DsbA subfamily.</text>
</comment>
<dbReference type="Pfam" id="PF01323">
    <property type="entry name" value="DSBA"/>
    <property type="match status" value="1"/>
</dbReference>